<feature type="compositionally biased region" description="Polar residues" evidence="1">
    <location>
        <begin position="1"/>
        <end position="12"/>
    </location>
</feature>
<reference evidence="2" key="1">
    <citation type="submission" date="2022-08" db="EMBL/GenBank/DDBJ databases">
        <title>Microvirga terrae sp. nov., isolated from soil.</title>
        <authorList>
            <person name="Kim K.H."/>
            <person name="Seo Y.L."/>
            <person name="Kim J.M."/>
            <person name="Lee J.K."/>
            <person name="Han D.M."/>
            <person name="Jeon C.O."/>
        </authorList>
    </citation>
    <scope>NUCLEOTIDE SEQUENCE</scope>
    <source>
        <strain evidence="2">R24</strain>
    </source>
</reference>
<feature type="compositionally biased region" description="Polar residues" evidence="1">
    <location>
        <begin position="51"/>
        <end position="61"/>
    </location>
</feature>
<protein>
    <submittedName>
        <fullName evidence="2">DUF3072 domain-containing protein</fullName>
    </submittedName>
</protein>
<accession>A0ABY5RUV4</accession>
<gene>
    <name evidence="2" type="ORF">HPT29_006660</name>
</gene>
<sequence length="91" mass="9879">MSSHGKTPSRSAVNHKASAEAANPKVNPDPSDNQIKDPDEWVSGDEPMTGAQASYLKTLSEQAHDPKAFDPDLDKAEASKRIDQLKQKQGH</sequence>
<evidence type="ECO:0000313" key="3">
    <source>
        <dbReference type="Proteomes" id="UP001017257"/>
    </source>
</evidence>
<feature type="compositionally biased region" description="Basic and acidic residues" evidence="1">
    <location>
        <begin position="62"/>
        <end position="91"/>
    </location>
</feature>
<dbReference type="Pfam" id="PF11272">
    <property type="entry name" value="DUF3072"/>
    <property type="match status" value="1"/>
</dbReference>
<evidence type="ECO:0000256" key="1">
    <source>
        <dbReference type="SAM" id="MobiDB-lite"/>
    </source>
</evidence>
<organism evidence="2 3">
    <name type="scientific">Microvirga terrae</name>
    <dbReference type="NCBI Taxonomy" id="2740529"/>
    <lineage>
        <taxon>Bacteria</taxon>
        <taxon>Pseudomonadati</taxon>
        <taxon>Pseudomonadota</taxon>
        <taxon>Alphaproteobacteria</taxon>
        <taxon>Hyphomicrobiales</taxon>
        <taxon>Methylobacteriaceae</taxon>
        <taxon>Microvirga</taxon>
    </lineage>
</organism>
<dbReference type="Proteomes" id="UP001017257">
    <property type="component" value="Chromosome"/>
</dbReference>
<dbReference type="EMBL" id="CP102845">
    <property type="protein sequence ID" value="UVF20803.1"/>
    <property type="molecule type" value="Genomic_DNA"/>
</dbReference>
<feature type="region of interest" description="Disordered" evidence="1">
    <location>
        <begin position="1"/>
        <end position="91"/>
    </location>
</feature>
<dbReference type="RefSeq" id="WP_173946161.1">
    <property type="nucleotide sequence ID" value="NZ_CP102845.1"/>
</dbReference>
<keyword evidence="3" id="KW-1185">Reference proteome</keyword>
<dbReference type="InterPro" id="IPR021425">
    <property type="entry name" value="DUF3072"/>
</dbReference>
<name>A0ABY5RUV4_9HYPH</name>
<evidence type="ECO:0000313" key="2">
    <source>
        <dbReference type="EMBL" id="UVF20803.1"/>
    </source>
</evidence>
<proteinExistence type="predicted"/>